<dbReference type="InterPro" id="IPR009009">
    <property type="entry name" value="RlpA-like_DPBB"/>
</dbReference>
<evidence type="ECO:0000259" key="7">
    <source>
        <dbReference type="PROSITE" id="PS51724"/>
    </source>
</evidence>
<dbReference type="FunFam" id="2.40.40.10:FF:000003">
    <property type="entry name" value="Endolytic peptidoglycan transglycosylase RlpA"/>
    <property type="match status" value="1"/>
</dbReference>
<dbReference type="HAMAP" id="MF_02071">
    <property type="entry name" value="RlpA"/>
    <property type="match status" value="1"/>
</dbReference>
<dbReference type="GO" id="GO:0071555">
    <property type="term" value="P:cell wall organization"/>
    <property type="evidence" value="ECO:0007669"/>
    <property type="project" value="UniProtKB-KW"/>
</dbReference>
<dbReference type="PANTHER" id="PTHR34183">
    <property type="entry name" value="ENDOLYTIC PEPTIDOGLYCAN TRANSGLYCOSYLASE RLPA"/>
    <property type="match status" value="1"/>
</dbReference>
<dbReference type="AlphaFoldDB" id="A0A1I7GE28"/>
<dbReference type="OrthoDB" id="9779128at2"/>
<gene>
    <name evidence="4" type="primary">rlpA</name>
    <name evidence="8" type="ORF">SAMN05216417_104160</name>
</gene>
<dbReference type="Gene3D" id="2.40.40.10">
    <property type="entry name" value="RlpA-like domain"/>
    <property type="match status" value="1"/>
</dbReference>
<evidence type="ECO:0000256" key="3">
    <source>
        <dbReference type="ARBA" id="ARBA00023316"/>
    </source>
</evidence>
<feature type="region of interest" description="Disordered" evidence="6">
    <location>
        <begin position="54"/>
        <end position="85"/>
    </location>
</feature>
<dbReference type="InterPro" id="IPR036908">
    <property type="entry name" value="RlpA-like_sf"/>
</dbReference>
<dbReference type="PANTHER" id="PTHR34183:SF1">
    <property type="entry name" value="ENDOLYTIC PEPTIDOGLYCAN TRANSGLYCOSYLASE RLPA"/>
    <property type="match status" value="1"/>
</dbReference>
<feature type="domain" description="SPOR" evidence="7">
    <location>
        <begin position="320"/>
        <end position="399"/>
    </location>
</feature>
<keyword evidence="8" id="KW-0449">Lipoprotein</keyword>
<keyword evidence="1" id="KW-0732">Signal</keyword>
<evidence type="ECO:0000313" key="8">
    <source>
        <dbReference type="EMBL" id="SFU46663.1"/>
    </source>
</evidence>
<keyword evidence="2 4" id="KW-0456">Lyase</keyword>
<dbReference type="InterPro" id="IPR012997">
    <property type="entry name" value="RplA"/>
</dbReference>
<evidence type="ECO:0000256" key="1">
    <source>
        <dbReference type="ARBA" id="ARBA00022729"/>
    </source>
</evidence>
<evidence type="ECO:0000313" key="9">
    <source>
        <dbReference type="Proteomes" id="UP000182649"/>
    </source>
</evidence>
<dbReference type="GO" id="GO:0042834">
    <property type="term" value="F:peptidoglycan binding"/>
    <property type="evidence" value="ECO:0007669"/>
    <property type="project" value="InterPro"/>
</dbReference>
<dbReference type="InterPro" id="IPR007730">
    <property type="entry name" value="SPOR-like_dom"/>
</dbReference>
<dbReference type="Pfam" id="PF03330">
    <property type="entry name" value="DPBB_1"/>
    <property type="match status" value="1"/>
</dbReference>
<evidence type="ECO:0000256" key="5">
    <source>
        <dbReference type="RuleBase" id="RU003495"/>
    </source>
</evidence>
<dbReference type="Pfam" id="PF05036">
    <property type="entry name" value="SPOR"/>
    <property type="match status" value="1"/>
</dbReference>
<dbReference type="SUPFAM" id="SSF50685">
    <property type="entry name" value="Barwin-like endoglucanases"/>
    <property type="match status" value="1"/>
</dbReference>
<dbReference type="CDD" id="cd22268">
    <property type="entry name" value="DPBB_RlpA-like"/>
    <property type="match status" value="1"/>
</dbReference>
<dbReference type="EMBL" id="FPBZ01000004">
    <property type="protein sequence ID" value="SFU46663.1"/>
    <property type="molecule type" value="Genomic_DNA"/>
</dbReference>
<dbReference type="SUPFAM" id="SSF110997">
    <property type="entry name" value="Sporulation related repeat"/>
    <property type="match status" value="1"/>
</dbReference>
<comment type="similarity">
    <text evidence="4 5">Belongs to the RlpA family.</text>
</comment>
<keyword evidence="3 4" id="KW-0961">Cell wall biogenesis/degradation</keyword>
<dbReference type="GO" id="GO:0008932">
    <property type="term" value="F:lytic endotransglycosylase activity"/>
    <property type="evidence" value="ECO:0007669"/>
    <property type="project" value="UniProtKB-UniRule"/>
</dbReference>
<feature type="region of interest" description="Disordered" evidence="6">
    <location>
        <begin position="242"/>
        <end position="267"/>
    </location>
</feature>
<dbReference type="InterPro" id="IPR036680">
    <property type="entry name" value="SPOR-like_sf"/>
</dbReference>
<dbReference type="RefSeq" id="WP_074973964.1">
    <property type="nucleotide sequence ID" value="NZ_FPBZ01000004.1"/>
</dbReference>
<evidence type="ECO:0000256" key="2">
    <source>
        <dbReference type="ARBA" id="ARBA00023239"/>
    </source>
</evidence>
<dbReference type="Proteomes" id="UP000182649">
    <property type="component" value="Unassembled WGS sequence"/>
</dbReference>
<organism evidence="8 9">
    <name type="scientific">Nitrosospira multiformis</name>
    <dbReference type="NCBI Taxonomy" id="1231"/>
    <lineage>
        <taxon>Bacteria</taxon>
        <taxon>Pseudomonadati</taxon>
        <taxon>Pseudomonadota</taxon>
        <taxon>Betaproteobacteria</taxon>
        <taxon>Nitrosomonadales</taxon>
        <taxon>Nitrosomonadaceae</taxon>
        <taxon>Nitrosospira</taxon>
    </lineage>
</organism>
<dbReference type="InterPro" id="IPR034718">
    <property type="entry name" value="RlpA"/>
</dbReference>
<evidence type="ECO:0000256" key="6">
    <source>
        <dbReference type="SAM" id="MobiDB-lite"/>
    </source>
</evidence>
<accession>A0A1I7GE28</accession>
<dbReference type="GO" id="GO:0000270">
    <property type="term" value="P:peptidoglycan metabolic process"/>
    <property type="evidence" value="ECO:0007669"/>
    <property type="project" value="UniProtKB-UniRule"/>
</dbReference>
<name>A0A1I7GE28_9PROT</name>
<feature type="compositionally biased region" description="Low complexity" evidence="6">
    <location>
        <begin position="244"/>
        <end position="261"/>
    </location>
</feature>
<dbReference type="NCBIfam" id="TIGR00413">
    <property type="entry name" value="rlpA"/>
    <property type="match status" value="1"/>
</dbReference>
<dbReference type="Gene3D" id="3.30.70.1070">
    <property type="entry name" value="Sporulation related repeat"/>
    <property type="match status" value="1"/>
</dbReference>
<sequence>MDTDPACRLPLQSTAQPITQSATRPIARRCATWMAALAIPVFLTGCGTFFKLEKSEEKNVKPSSPSSVSTLSGGKKKGGYYLDDGPGDNPPADLHLIPDAVPREEPLRASTMRPYSALGKRYKPMMRHERYKTRGMASWYGRRYHGQKTASGEVYDMYAMTAAHPTLPIPSYVRVTSVANGKSVVVRVNDRGPFLSSRLIDLSYTAAYKLDVLGGGSSLVEVESIVPGTGSFTRLAAAAPAQYPGSTSRTSRSPSGSPASPNGETGTVADQSVVITTEPDSTETQPGLFQTAFAPAVADTPPAASHTGNGAAVPPPETPAAVPAGIYLQLGAFNAYDNADNFVVRMRNELPSLMTSLDIVAKDGLFKVHAGPYPDRVLARKDADKIAEALSIRPVLLTR</sequence>
<dbReference type="EC" id="4.2.2.-" evidence="4"/>
<evidence type="ECO:0000256" key="4">
    <source>
        <dbReference type="HAMAP-Rule" id="MF_02071"/>
    </source>
</evidence>
<dbReference type="PROSITE" id="PS51724">
    <property type="entry name" value="SPOR"/>
    <property type="match status" value="1"/>
</dbReference>
<comment type="function">
    <text evidence="4">Lytic transglycosylase with a strong preference for naked glycan strands that lack stem peptides.</text>
</comment>
<proteinExistence type="inferred from homology"/>
<reference evidence="8 9" key="1">
    <citation type="submission" date="2016-10" db="EMBL/GenBank/DDBJ databases">
        <authorList>
            <person name="de Groot N.N."/>
        </authorList>
    </citation>
    <scope>NUCLEOTIDE SEQUENCE [LARGE SCALE GENOMIC DNA]</scope>
    <source>
        <strain evidence="8 9">Nl14</strain>
    </source>
</reference>
<protein>
    <recommendedName>
        <fullName evidence="4">Endolytic peptidoglycan transglycosylase RlpA</fullName>
        <ecNumber evidence="4">4.2.2.-</ecNumber>
    </recommendedName>
</protein>